<evidence type="ECO:0000313" key="3">
    <source>
        <dbReference type="Proteomes" id="UP000029120"/>
    </source>
</evidence>
<reference evidence="3" key="1">
    <citation type="journal article" date="2015" name="Nat. Plants">
        <title>Genome expansion of Arabis alpina linked with retrotransposition and reduced symmetric DNA methylation.</title>
        <authorList>
            <person name="Willing E.M."/>
            <person name="Rawat V."/>
            <person name="Mandakova T."/>
            <person name="Maumus F."/>
            <person name="James G.V."/>
            <person name="Nordstroem K.J."/>
            <person name="Becker C."/>
            <person name="Warthmann N."/>
            <person name="Chica C."/>
            <person name="Szarzynska B."/>
            <person name="Zytnicki M."/>
            <person name="Albani M.C."/>
            <person name="Kiefer C."/>
            <person name="Bergonzi S."/>
            <person name="Castaings L."/>
            <person name="Mateos J.L."/>
            <person name="Berns M.C."/>
            <person name="Bujdoso N."/>
            <person name="Piofczyk T."/>
            <person name="de Lorenzo L."/>
            <person name="Barrero-Sicilia C."/>
            <person name="Mateos I."/>
            <person name="Piednoel M."/>
            <person name="Hagmann J."/>
            <person name="Chen-Min-Tao R."/>
            <person name="Iglesias-Fernandez R."/>
            <person name="Schuster S.C."/>
            <person name="Alonso-Blanco C."/>
            <person name="Roudier F."/>
            <person name="Carbonero P."/>
            <person name="Paz-Ares J."/>
            <person name="Davis S.J."/>
            <person name="Pecinka A."/>
            <person name="Quesneville H."/>
            <person name="Colot V."/>
            <person name="Lysak M.A."/>
            <person name="Weigel D."/>
            <person name="Coupland G."/>
            <person name="Schneeberger K."/>
        </authorList>
    </citation>
    <scope>NUCLEOTIDE SEQUENCE [LARGE SCALE GENOMIC DNA]</scope>
    <source>
        <strain evidence="3">cv. Pajares</strain>
    </source>
</reference>
<keyword evidence="1" id="KW-0175">Coiled coil</keyword>
<dbReference type="Proteomes" id="UP000029120">
    <property type="component" value="Chromosome 7"/>
</dbReference>
<evidence type="ECO:0000256" key="1">
    <source>
        <dbReference type="SAM" id="Coils"/>
    </source>
</evidence>
<protein>
    <submittedName>
        <fullName evidence="2">Uncharacterized protein</fullName>
    </submittedName>
</protein>
<dbReference type="AlphaFoldDB" id="A0A087GHG4"/>
<sequence length="130" mass="15258">MAASSEDSYILAFDLDFQPSRLDLPGVLMNKNRLAKCERQISFLVRHTKSLQKLEKVRKQKEKLKDKLADLKYYEQDIIDDIKHLKSPSIEWKDHHFEDIAPMPPILDVVTHRDLYIVIEVGLSPIMHYL</sequence>
<feature type="coiled-coil region" evidence="1">
    <location>
        <begin position="44"/>
        <end position="74"/>
    </location>
</feature>
<name>A0A087GHG4_ARAAL</name>
<accession>A0A087GHG4</accession>
<proteinExistence type="predicted"/>
<dbReference type="EMBL" id="CM002875">
    <property type="protein sequence ID" value="KFK29316.1"/>
    <property type="molecule type" value="Genomic_DNA"/>
</dbReference>
<evidence type="ECO:0000313" key="2">
    <source>
        <dbReference type="EMBL" id="KFK29316.1"/>
    </source>
</evidence>
<dbReference type="Gramene" id="KFK29316">
    <property type="protein sequence ID" value="KFK29316"/>
    <property type="gene ID" value="AALP_AA7G117300"/>
</dbReference>
<gene>
    <name evidence="2" type="ordered locus">AALP_Aa7g117300</name>
</gene>
<organism evidence="2 3">
    <name type="scientific">Arabis alpina</name>
    <name type="common">Alpine rock-cress</name>
    <dbReference type="NCBI Taxonomy" id="50452"/>
    <lineage>
        <taxon>Eukaryota</taxon>
        <taxon>Viridiplantae</taxon>
        <taxon>Streptophyta</taxon>
        <taxon>Embryophyta</taxon>
        <taxon>Tracheophyta</taxon>
        <taxon>Spermatophyta</taxon>
        <taxon>Magnoliopsida</taxon>
        <taxon>eudicotyledons</taxon>
        <taxon>Gunneridae</taxon>
        <taxon>Pentapetalae</taxon>
        <taxon>rosids</taxon>
        <taxon>malvids</taxon>
        <taxon>Brassicales</taxon>
        <taxon>Brassicaceae</taxon>
        <taxon>Arabideae</taxon>
        <taxon>Arabis</taxon>
    </lineage>
</organism>
<keyword evidence="3" id="KW-1185">Reference proteome</keyword>